<name>A0A1U7P2S7_9DEIO</name>
<comment type="caution">
    <text evidence="1">The sequence shown here is derived from an EMBL/GenBank/DDBJ whole genome shotgun (WGS) entry which is preliminary data.</text>
</comment>
<dbReference type="AlphaFoldDB" id="A0A1U7P2S7"/>
<protein>
    <submittedName>
        <fullName evidence="1">Uncharacterized protein</fullName>
    </submittedName>
</protein>
<reference evidence="1 2" key="1">
    <citation type="submission" date="2017-01" db="EMBL/GenBank/DDBJ databases">
        <title>Genome Analysis of Deinococcus marmoris KOPRI26562.</title>
        <authorList>
            <person name="Kim J.H."/>
            <person name="Oh H.-M."/>
        </authorList>
    </citation>
    <scope>NUCLEOTIDE SEQUENCE [LARGE SCALE GENOMIC DNA]</scope>
    <source>
        <strain evidence="1 2">KOPRI26562</strain>
    </source>
</reference>
<dbReference type="STRING" id="249408.BOO71_0002686"/>
<accession>A0A1U7P2S7</accession>
<evidence type="ECO:0000313" key="1">
    <source>
        <dbReference type="EMBL" id="OLV19471.1"/>
    </source>
</evidence>
<sequence length="41" mass="4250">MIGKSGIEPAEAVLDDGQHATVINLLPTLPAPQQDAPTLLN</sequence>
<evidence type="ECO:0000313" key="2">
    <source>
        <dbReference type="Proteomes" id="UP000186607"/>
    </source>
</evidence>
<dbReference type="RefSeq" id="WP_303046713.1">
    <property type="nucleotide sequence ID" value="NZ_MSTI01000030.1"/>
</dbReference>
<organism evidence="1 2">
    <name type="scientific">Deinococcus marmoris</name>
    <dbReference type="NCBI Taxonomy" id="249408"/>
    <lineage>
        <taxon>Bacteria</taxon>
        <taxon>Thermotogati</taxon>
        <taxon>Deinococcota</taxon>
        <taxon>Deinococci</taxon>
        <taxon>Deinococcales</taxon>
        <taxon>Deinococcaceae</taxon>
        <taxon>Deinococcus</taxon>
    </lineage>
</organism>
<dbReference type="Proteomes" id="UP000186607">
    <property type="component" value="Unassembled WGS sequence"/>
</dbReference>
<keyword evidence="2" id="KW-1185">Reference proteome</keyword>
<gene>
    <name evidence="1" type="ORF">BOO71_0002686</name>
</gene>
<proteinExistence type="predicted"/>
<dbReference type="EMBL" id="MSTI01000030">
    <property type="protein sequence ID" value="OLV19471.1"/>
    <property type="molecule type" value="Genomic_DNA"/>
</dbReference>